<reference evidence="3 4" key="1">
    <citation type="submission" date="2019-03" db="EMBL/GenBank/DDBJ databases">
        <title>Single cell metagenomics reveals metabolic interactions within the superorganism composed of flagellate Streblomastix strix and complex community of Bacteroidetes bacteria on its surface.</title>
        <authorList>
            <person name="Treitli S.C."/>
            <person name="Kolisko M."/>
            <person name="Husnik F."/>
            <person name="Keeling P."/>
            <person name="Hampl V."/>
        </authorList>
    </citation>
    <scope>NUCLEOTIDE SEQUENCE [LARGE SCALE GENOMIC DNA]</scope>
    <source>
        <strain evidence="3">St1</strain>
    </source>
</reference>
<feature type="domain" description="Smf/DprA SLOG" evidence="2">
    <location>
        <begin position="86"/>
        <end position="294"/>
    </location>
</feature>
<dbReference type="Pfam" id="PF02481">
    <property type="entry name" value="DNA_processg_A"/>
    <property type="match status" value="1"/>
</dbReference>
<dbReference type="AlphaFoldDB" id="A0A5M8P0M4"/>
<gene>
    <name evidence="3" type="ORF">EZS26_001954</name>
</gene>
<protein>
    <recommendedName>
        <fullName evidence="2">Smf/DprA SLOG domain-containing protein</fullName>
    </recommendedName>
</protein>
<dbReference type="SUPFAM" id="SSF102405">
    <property type="entry name" value="MCP/YpsA-like"/>
    <property type="match status" value="1"/>
</dbReference>
<dbReference type="Proteomes" id="UP000324575">
    <property type="component" value="Unassembled WGS sequence"/>
</dbReference>
<dbReference type="PANTHER" id="PTHR43022">
    <property type="entry name" value="PROTEIN SMF"/>
    <property type="match status" value="1"/>
</dbReference>
<organism evidence="3 4">
    <name type="scientific">Candidatus Ordinivivax streblomastigis</name>
    <dbReference type="NCBI Taxonomy" id="2540710"/>
    <lineage>
        <taxon>Bacteria</taxon>
        <taxon>Pseudomonadati</taxon>
        <taxon>Bacteroidota</taxon>
        <taxon>Bacteroidia</taxon>
        <taxon>Bacteroidales</taxon>
        <taxon>Candidatus Ordinivivax</taxon>
    </lineage>
</organism>
<dbReference type="GO" id="GO:0009294">
    <property type="term" value="P:DNA-mediated transformation"/>
    <property type="evidence" value="ECO:0007669"/>
    <property type="project" value="InterPro"/>
</dbReference>
<proteinExistence type="inferred from homology"/>
<evidence type="ECO:0000313" key="3">
    <source>
        <dbReference type="EMBL" id="KAA6301951.1"/>
    </source>
</evidence>
<comment type="caution">
    <text evidence="3">The sequence shown here is derived from an EMBL/GenBank/DDBJ whole genome shotgun (WGS) entry which is preliminary data.</text>
</comment>
<accession>A0A5M8P0M4</accession>
<sequence>MNLQIEHLIAFQQLLKRDKALDVCRYIVNNQIDLISANDIVDCLYAWSDKSAAGHLFNNWNADEVKHSLKIAERIVSQSEEKAIKVISCFDTDFPEPLKHITQRGRAVSPLVLYYKGDMCAVAQTPGVAIIGTRNPTPEGIEKGEYYGQLYAGSGLNIISGLALGCDAAAHRGALKRGGLTTAFVAGGLHYTYPKENSGLAEQILEKGGAIISEYPAGTPVSFQNLIERNRLQAGLADAVIVIQTDIKKGGSMHAVRTAIENNKPVFAVEYDAAKLNYHPMIMGNLKLLEDNKALPLNVDTEMDVVDLM</sequence>
<comment type="similarity">
    <text evidence="1">Belongs to the DprA/Smf family.</text>
</comment>
<dbReference type="Gene3D" id="3.40.50.450">
    <property type="match status" value="1"/>
</dbReference>
<dbReference type="PANTHER" id="PTHR43022:SF1">
    <property type="entry name" value="PROTEIN SMF"/>
    <property type="match status" value="1"/>
</dbReference>
<evidence type="ECO:0000313" key="4">
    <source>
        <dbReference type="Proteomes" id="UP000324575"/>
    </source>
</evidence>
<dbReference type="EMBL" id="SNRX01000012">
    <property type="protein sequence ID" value="KAA6301951.1"/>
    <property type="molecule type" value="Genomic_DNA"/>
</dbReference>
<dbReference type="InterPro" id="IPR057666">
    <property type="entry name" value="DrpA_SLOG"/>
</dbReference>
<name>A0A5M8P0M4_9BACT</name>
<evidence type="ECO:0000256" key="1">
    <source>
        <dbReference type="ARBA" id="ARBA00006525"/>
    </source>
</evidence>
<evidence type="ECO:0000259" key="2">
    <source>
        <dbReference type="Pfam" id="PF02481"/>
    </source>
</evidence>
<dbReference type="InterPro" id="IPR003488">
    <property type="entry name" value="DprA"/>
</dbReference>